<sequence length="104" mass="11423">MSFHTSAKDISIDGSTLKARLVNVYGKHQDAEIDLNGIIGNNNGTFKWGDYGFADSGDQISFSLEGNNVPILRARLFNDDGEGQDADINLAERLSNYNGELHFD</sequence>
<dbReference type="SUPFAM" id="SSF51322">
    <property type="entry name" value="Cyanovirin-N"/>
    <property type="match status" value="1"/>
</dbReference>
<comment type="caution">
    <text evidence="2">The sequence shown here is derived from an EMBL/GenBank/DDBJ whole genome shotgun (WGS) entry which is preliminary data.</text>
</comment>
<dbReference type="EMBL" id="JAADJZ010000019">
    <property type="protein sequence ID" value="KAF2868458.1"/>
    <property type="molecule type" value="Genomic_DNA"/>
</dbReference>
<dbReference type="Proteomes" id="UP000481861">
    <property type="component" value="Unassembled WGS sequence"/>
</dbReference>
<dbReference type="Pfam" id="PF08881">
    <property type="entry name" value="CVNH"/>
    <property type="match status" value="1"/>
</dbReference>
<dbReference type="OrthoDB" id="2441380at2759"/>
<evidence type="ECO:0000313" key="2">
    <source>
        <dbReference type="EMBL" id="KAF2868458.1"/>
    </source>
</evidence>
<feature type="domain" description="Cyanovirin-N" evidence="1">
    <location>
        <begin position="2"/>
        <end position="103"/>
    </location>
</feature>
<dbReference type="InterPro" id="IPR011058">
    <property type="entry name" value="Cyanovirin-N"/>
</dbReference>
<evidence type="ECO:0000259" key="1">
    <source>
        <dbReference type="SMART" id="SM01111"/>
    </source>
</evidence>
<dbReference type="PANTHER" id="PTHR42076">
    <property type="entry name" value="CYANOVIRIN-N HOMOLOG"/>
    <property type="match status" value="1"/>
</dbReference>
<evidence type="ECO:0000313" key="3">
    <source>
        <dbReference type="Proteomes" id="UP000481861"/>
    </source>
</evidence>
<accession>A0A7C8M4Q8</accession>
<protein>
    <submittedName>
        <fullName evidence="2">Cyanovirin-N</fullName>
    </submittedName>
</protein>
<dbReference type="AlphaFoldDB" id="A0A7C8M4Q8"/>
<dbReference type="InterPro" id="IPR036673">
    <property type="entry name" value="Cyanovirin-N_sf"/>
</dbReference>
<dbReference type="PANTHER" id="PTHR42076:SF1">
    <property type="entry name" value="CYANOVIRIN-N DOMAIN-CONTAINING PROTEIN"/>
    <property type="match status" value="1"/>
</dbReference>
<dbReference type="SMART" id="SM01111">
    <property type="entry name" value="CVNH"/>
    <property type="match status" value="1"/>
</dbReference>
<reference evidence="2 3" key="1">
    <citation type="submission" date="2020-01" db="EMBL/GenBank/DDBJ databases">
        <authorList>
            <consortium name="DOE Joint Genome Institute"/>
            <person name="Haridas S."/>
            <person name="Albert R."/>
            <person name="Binder M."/>
            <person name="Bloem J."/>
            <person name="Labutti K."/>
            <person name="Salamov A."/>
            <person name="Andreopoulos B."/>
            <person name="Baker S.E."/>
            <person name="Barry K."/>
            <person name="Bills G."/>
            <person name="Bluhm B.H."/>
            <person name="Cannon C."/>
            <person name="Castanera R."/>
            <person name="Culley D.E."/>
            <person name="Daum C."/>
            <person name="Ezra D."/>
            <person name="Gonzalez J.B."/>
            <person name="Henrissat B."/>
            <person name="Kuo A."/>
            <person name="Liang C."/>
            <person name="Lipzen A."/>
            <person name="Lutzoni F."/>
            <person name="Magnuson J."/>
            <person name="Mondo S."/>
            <person name="Nolan M."/>
            <person name="Ohm R."/>
            <person name="Pangilinan J."/>
            <person name="Park H.-J.H."/>
            <person name="Ramirez L."/>
            <person name="Alfaro M."/>
            <person name="Sun H."/>
            <person name="Tritt A."/>
            <person name="Yoshinaga Y."/>
            <person name="Zwiers L.-H.L."/>
            <person name="Turgeon B.G."/>
            <person name="Goodwin S.B."/>
            <person name="Spatafora J.W."/>
            <person name="Crous P.W."/>
            <person name="Grigoriev I.V."/>
        </authorList>
    </citation>
    <scope>NUCLEOTIDE SEQUENCE [LARGE SCALE GENOMIC DNA]</scope>
    <source>
        <strain evidence="2 3">CBS 611.86</strain>
    </source>
</reference>
<proteinExistence type="predicted"/>
<keyword evidence="3" id="KW-1185">Reference proteome</keyword>
<name>A0A7C8M4Q8_9PLEO</name>
<dbReference type="Gene3D" id="2.30.60.10">
    <property type="entry name" value="Cyanovirin-N"/>
    <property type="match status" value="1"/>
</dbReference>
<organism evidence="2 3">
    <name type="scientific">Massariosphaeria phaeospora</name>
    <dbReference type="NCBI Taxonomy" id="100035"/>
    <lineage>
        <taxon>Eukaryota</taxon>
        <taxon>Fungi</taxon>
        <taxon>Dikarya</taxon>
        <taxon>Ascomycota</taxon>
        <taxon>Pezizomycotina</taxon>
        <taxon>Dothideomycetes</taxon>
        <taxon>Pleosporomycetidae</taxon>
        <taxon>Pleosporales</taxon>
        <taxon>Pleosporales incertae sedis</taxon>
        <taxon>Massariosphaeria</taxon>
    </lineage>
</organism>
<gene>
    <name evidence="2" type="ORF">BDV95DRAFT_500700</name>
</gene>